<name>A0AAI8Z011_9PEZI</name>
<protein>
    <recommendedName>
        <fullName evidence="1">T6SS Phospholipase effector Tle1-like catalytic domain-containing protein</fullName>
    </recommendedName>
</protein>
<dbReference type="PANTHER" id="PTHR33840">
    <property type="match status" value="1"/>
</dbReference>
<feature type="domain" description="T6SS Phospholipase effector Tle1-like catalytic" evidence="1">
    <location>
        <begin position="17"/>
        <end position="316"/>
    </location>
</feature>
<dbReference type="Pfam" id="PF09994">
    <property type="entry name" value="T6SS_Tle1-like_cat"/>
    <property type="match status" value="1"/>
</dbReference>
<proteinExistence type="predicted"/>
<dbReference type="PANTHER" id="PTHR33840:SF1">
    <property type="entry name" value="TLE1 PHOSPHOLIPASE DOMAIN-CONTAINING PROTEIN"/>
    <property type="match status" value="1"/>
</dbReference>
<evidence type="ECO:0000313" key="3">
    <source>
        <dbReference type="Proteomes" id="UP001296104"/>
    </source>
</evidence>
<comment type="caution">
    <text evidence="2">The sequence shown here is derived from an EMBL/GenBank/DDBJ whole genome shotgun (WGS) entry which is preliminary data.</text>
</comment>
<keyword evidence="3" id="KW-1185">Reference proteome</keyword>
<dbReference type="EMBL" id="CAVMBE010000031">
    <property type="protein sequence ID" value="CAK4027839.1"/>
    <property type="molecule type" value="Genomic_DNA"/>
</dbReference>
<dbReference type="InterPro" id="IPR018712">
    <property type="entry name" value="Tle1-like_cat"/>
</dbReference>
<dbReference type="Proteomes" id="UP001296104">
    <property type="component" value="Unassembled WGS sequence"/>
</dbReference>
<dbReference type="AlphaFoldDB" id="A0AAI8Z011"/>
<gene>
    <name evidence="2" type="ORF">LECACI_7A005101</name>
</gene>
<reference evidence="2" key="1">
    <citation type="submission" date="2023-11" db="EMBL/GenBank/DDBJ databases">
        <authorList>
            <person name="Alioto T."/>
            <person name="Alioto T."/>
            <person name="Gomez Garrido J."/>
        </authorList>
    </citation>
    <scope>NUCLEOTIDE SEQUENCE</scope>
</reference>
<sequence length="488" mass="54191">MANNAGTPAPLPGYRPKKLIVCCDGTWRNSDSGIFSNTVISWIWRGREQVPTNVTRISRAIETTDSQGKQQVVYYQAGIGSEGNLIQRLLAGALGIGLAANIQEAYAFIAKNYVTGDEIYLIGFSRGAFTARSIGALIGDLGLLTVDGLDKLVDIVEDWEHAGSASYRTLISKDEPSFAVKNGSRDPKAYVSQYRAELTRFGYTRKETIPIKAIGVWETVGSLGVPVNPVLQRIGFPLVLRTYRFYNTELGSNVENAFHALALDEARAAYRPALWQKLPGVNANMKQTWFPGVHTDVGGGYANSGLSDITLAWMMSNLAPFIDFTPGYIRKQWVKNQAYLRKEKVPETGFKWAAGQIKNATSGLRRLLGIVWRTPGRYHVLNMKTLTVREGDPLQNTHERIHTAVRSREITGGLDDKNHVTSYQPKALERSKYELLDSSAEPGLGKWRYVGNEKPFTGEILPEDQLGPLEMEIFEDFLPDQPTRCPST</sequence>
<evidence type="ECO:0000313" key="2">
    <source>
        <dbReference type="EMBL" id="CAK4027839.1"/>
    </source>
</evidence>
<evidence type="ECO:0000259" key="1">
    <source>
        <dbReference type="Pfam" id="PF09994"/>
    </source>
</evidence>
<accession>A0AAI8Z011</accession>
<organism evidence="2 3">
    <name type="scientific">Lecanosticta acicola</name>
    <dbReference type="NCBI Taxonomy" id="111012"/>
    <lineage>
        <taxon>Eukaryota</taxon>
        <taxon>Fungi</taxon>
        <taxon>Dikarya</taxon>
        <taxon>Ascomycota</taxon>
        <taxon>Pezizomycotina</taxon>
        <taxon>Dothideomycetes</taxon>
        <taxon>Dothideomycetidae</taxon>
        <taxon>Mycosphaerellales</taxon>
        <taxon>Mycosphaerellaceae</taxon>
        <taxon>Lecanosticta</taxon>
    </lineage>
</organism>